<gene>
    <name evidence="1" type="ORF">FPRO05_09010</name>
</gene>
<protein>
    <submittedName>
        <fullName evidence="1">Uncharacterized protein</fullName>
    </submittedName>
</protein>
<name>A0A365NFW6_GIBIN</name>
<comment type="caution">
    <text evidence="1">The sequence shown here is derived from an EMBL/GenBank/DDBJ whole genome shotgun (WGS) entry which is preliminary data.</text>
</comment>
<proteinExistence type="predicted"/>
<dbReference type="EMBL" id="PKMI01000010">
    <property type="protein sequence ID" value="RBA19710.1"/>
    <property type="molecule type" value="Genomic_DNA"/>
</dbReference>
<accession>A0A365NFW6</accession>
<sequence>MESVWFKLKHTHYTAPDVATLGTEGRETGPILLGHFIPDLNHLDQVINQGCIKAFPDDMEVWPSKTIEFQWEDSQSNQAGVSGSMTVPTDTTAGIGGNTSAQVAFQQSVENFAKFKSLDCYIVNPVNHYINDCIKQSALADHIKTEKRFETWKVYMITGIMIARGAETSHKEESHADANAEAGVSAAEVASASAGGHISQNQSQRSSGSSSTDFVWAIRLARIFKNLEHFLLSKDWSMITETEGATFAPEDNSVDVAQVVAREEMKDFDQVIEDQEHGLTFVL</sequence>
<reference evidence="1 2" key="1">
    <citation type="submission" date="2017-12" db="EMBL/GenBank/DDBJ databases">
        <title>Genome sequence of the mycotoxigenic crop pathogen Fusarium proliferatum, strain ITEM 2341 from Date Palm.</title>
        <authorList>
            <person name="Almiman B.F."/>
            <person name="Shittu T.A."/>
            <person name="Muthumeenakshi S."/>
            <person name="Baroncelli R."/>
            <person name="Sreenivasaprasada S."/>
        </authorList>
    </citation>
    <scope>NUCLEOTIDE SEQUENCE [LARGE SCALE GENOMIC DNA]</scope>
    <source>
        <strain evidence="1 2">ITEM 2341</strain>
    </source>
</reference>
<evidence type="ECO:0000313" key="1">
    <source>
        <dbReference type="EMBL" id="RBA19710.1"/>
    </source>
</evidence>
<dbReference type="Proteomes" id="UP000251714">
    <property type="component" value="Unassembled WGS sequence"/>
</dbReference>
<dbReference type="AlphaFoldDB" id="A0A365NFW6"/>
<evidence type="ECO:0000313" key="2">
    <source>
        <dbReference type="Proteomes" id="UP000251714"/>
    </source>
</evidence>
<organism evidence="1 2">
    <name type="scientific">Gibberella intermedia</name>
    <name type="common">Bulb rot disease fungus</name>
    <name type="synonym">Fusarium proliferatum</name>
    <dbReference type="NCBI Taxonomy" id="948311"/>
    <lineage>
        <taxon>Eukaryota</taxon>
        <taxon>Fungi</taxon>
        <taxon>Dikarya</taxon>
        <taxon>Ascomycota</taxon>
        <taxon>Pezizomycotina</taxon>
        <taxon>Sordariomycetes</taxon>
        <taxon>Hypocreomycetidae</taxon>
        <taxon>Hypocreales</taxon>
        <taxon>Nectriaceae</taxon>
        <taxon>Fusarium</taxon>
        <taxon>Fusarium fujikuroi species complex</taxon>
    </lineage>
</organism>